<dbReference type="AlphaFoldDB" id="A0A7C3I5B8"/>
<proteinExistence type="predicted"/>
<dbReference type="EMBL" id="DSVL01000371">
    <property type="protein sequence ID" value="HFH30218.1"/>
    <property type="molecule type" value="Genomic_DNA"/>
</dbReference>
<protein>
    <submittedName>
        <fullName evidence="1">Uncharacterized protein</fullName>
    </submittedName>
</protein>
<name>A0A7C3I5B8_9SPIR</name>
<organism evidence="1">
    <name type="scientific">Gracilinema caldarium</name>
    <dbReference type="NCBI Taxonomy" id="215591"/>
    <lineage>
        <taxon>Bacteria</taxon>
        <taxon>Pseudomonadati</taxon>
        <taxon>Spirochaetota</taxon>
        <taxon>Spirochaetia</taxon>
        <taxon>Spirochaetales</taxon>
        <taxon>Breznakiellaceae</taxon>
        <taxon>Gracilinema</taxon>
    </lineage>
</organism>
<sequence length="146" mass="16849">MSKRIHIEDTLFFLQSRIKLLSDGLVLTLEPDLFLESYLQDLDHLQACIGSCIHAIQENDKYIDWEEQVKNLIDLEDTFAALIEDLMQGKGTLGAAFIPISEKLDHYKTLSKERRQQLNQLLSIHPEEQDNGMVVSPQELRELLQD</sequence>
<dbReference type="RefSeq" id="WP_304242164.1">
    <property type="nucleotide sequence ID" value="NZ_JAJUIP010000049.1"/>
</dbReference>
<reference evidence="1" key="1">
    <citation type="journal article" date="2020" name="mSystems">
        <title>Genome- and Community-Level Interaction Insights into Carbon Utilization and Element Cycling Functions of Hydrothermarchaeota in Hydrothermal Sediment.</title>
        <authorList>
            <person name="Zhou Z."/>
            <person name="Liu Y."/>
            <person name="Xu W."/>
            <person name="Pan J."/>
            <person name="Luo Z.H."/>
            <person name="Li M."/>
        </authorList>
    </citation>
    <scope>NUCLEOTIDE SEQUENCE [LARGE SCALE GENOMIC DNA]</scope>
    <source>
        <strain evidence="1">SpSt-503</strain>
    </source>
</reference>
<gene>
    <name evidence="1" type="ORF">ENS59_12055</name>
</gene>
<evidence type="ECO:0000313" key="1">
    <source>
        <dbReference type="EMBL" id="HFH30218.1"/>
    </source>
</evidence>
<accession>A0A7C3I5B8</accession>
<comment type="caution">
    <text evidence="1">The sequence shown here is derived from an EMBL/GenBank/DDBJ whole genome shotgun (WGS) entry which is preliminary data.</text>
</comment>